<dbReference type="Pfam" id="PF00300">
    <property type="entry name" value="His_Phos_1"/>
    <property type="match status" value="1"/>
</dbReference>
<sequence length="266" mass="29173">MAEHRQLNIYLLRHGECEGGEIIRGRSDVALSDEGKAQMWRSWRAISSALEQLPSAPDRLTLLSSPAQRCQAFAAELKADMPDYFPAPLQQHDWLWELDFGDWDGMKVASVYQQHSEAAEAFWRDPVANTPPGGESLPAFRSRVLDGWQTMVQRWLAREVSCSESSDSRDSGSKGSGSKGSGSKGSGSSASADAALILTHSGVIRLLLAEILLPGQIPPAAVFNALELPYAAWVRITLYASRDASGDASGENDQEWQCFSKLHWPQ</sequence>
<reference evidence="2 3" key="1">
    <citation type="submission" date="2023-11" db="EMBL/GenBank/DDBJ databases">
        <title>MicrobeMod: A computational toolkit for identifying prokaryotic methylation and restriction-modification with nanopore sequencing.</title>
        <authorList>
            <person name="Crits-Christoph A."/>
            <person name="Kang S.C."/>
            <person name="Lee H."/>
            <person name="Ostrov N."/>
        </authorList>
    </citation>
    <scope>NUCLEOTIDE SEQUENCE [LARGE SCALE GENOMIC DNA]</scope>
    <source>
        <strain evidence="2 3">ATCC BAA-2732</strain>
    </source>
</reference>
<dbReference type="InterPro" id="IPR050275">
    <property type="entry name" value="PGM_Phosphatase"/>
</dbReference>
<dbReference type="GeneID" id="88623914"/>
<dbReference type="PANTHER" id="PTHR48100:SF1">
    <property type="entry name" value="HISTIDINE PHOSPHATASE FAMILY PROTEIN-RELATED"/>
    <property type="match status" value="1"/>
</dbReference>
<evidence type="ECO:0000313" key="2">
    <source>
        <dbReference type="EMBL" id="MDX6016749.1"/>
    </source>
</evidence>
<dbReference type="PANTHER" id="PTHR48100">
    <property type="entry name" value="BROAD-SPECIFICITY PHOSPHATASE YOR283W-RELATED"/>
    <property type="match status" value="1"/>
</dbReference>
<gene>
    <name evidence="2" type="ORF">SIL79_10360</name>
</gene>
<dbReference type="Gene3D" id="3.40.50.1240">
    <property type="entry name" value="Phosphoglycerate mutase-like"/>
    <property type="match status" value="1"/>
</dbReference>
<dbReference type="InterPro" id="IPR013078">
    <property type="entry name" value="His_Pase_superF_clade-1"/>
</dbReference>
<feature type="compositionally biased region" description="Gly residues" evidence="1">
    <location>
        <begin position="174"/>
        <end position="185"/>
    </location>
</feature>
<name>A0ABU4QBG3_9GAMM</name>
<evidence type="ECO:0000256" key="1">
    <source>
        <dbReference type="SAM" id="MobiDB-lite"/>
    </source>
</evidence>
<comment type="caution">
    <text evidence="2">The sequence shown here is derived from an EMBL/GenBank/DDBJ whole genome shotgun (WGS) entry which is preliminary data.</text>
</comment>
<feature type="region of interest" description="Disordered" evidence="1">
    <location>
        <begin position="163"/>
        <end position="187"/>
    </location>
</feature>
<dbReference type="InterPro" id="IPR029033">
    <property type="entry name" value="His_PPase_superfam"/>
</dbReference>
<dbReference type="CDD" id="cd07067">
    <property type="entry name" value="HP_PGM_like"/>
    <property type="match status" value="1"/>
</dbReference>
<accession>A0ABU4QBG3</accession>
<dbReference type="EMBL" id="JAWXXR010000001">
    <property type="protein sequence ID" value="MDX6016749.1"/>
    <property type="molecule type" value="Genomic_DNA"/>
</dbReference>
<dbReference type="Proteomes" id="UP001272773">
    <property type="component" value="Unassembled WGS sequence"/>
</dbReference>
<dbReference type="SMART" id="SM00855">
    <property type="entry name" value="PGAM"/>
    <property type="match status" value="1"/>
</dbReference>
<keyword evidence="3" id="KW-1185">Reference proteome</keyword>
<protein>
    <submittedName>
        <fullName evidence="2">Histidine phosphatase family protein</fullName>
    </submittedName>
</protein>
<dbReference type="SUPFAM" id="SSF53254">
    <property type="entry name" value="Phosphoglycerate mutase-like"/>
    <property type="match status" value="1"/>
</dbReference>
<dbReference type="RefSeq" id="WP_162206431.1">
    <property type="nucleotide sequence ID" value="NZ_JAWXXR010000001.1"/>
</dbReference>
<organism evidence="2 3">
    <name type="scientific">Shewanella indica</name>
    <dbReference type="NCBI Taxonomy" id="768528"/>
    <lineage>
        <taxon>Bacteria</taxon>
        <taxon>Pseudomonadati</taxon>
        <taxon>Pseudomonadota</taxon>
        <taxon>Gammaproteobacteria</taxon>
        <taxon>Alteromonadales</taxon>
        <taxon>Shewanellaceae</taxon>
        <taxon>Shewanella</taxon>
    </lineage>
</organism>
<proteinExistence type="predicted"/>
<evidence type="ECO:0000313" key="3">
    <source>
        <dbReference type="Proteomes" id="UP001272773"/>
    </source>
</evidence>